<dbReference type="Proteomes" id="UP000183832">
    <property type="component" value="Unassembled WGS sequence"/>
</dbReference>
<accession>A0A1J1IU40</accession>
<reference evidence="1 2" key="1">
    <citation type="submission" date="2015-04" db="EMBL/GenBank/DDBJ databases">
        <authorList>
            <person name="Syromyatnikov M.Y."/>
            <person name="Popov V.N."/>
        </authorList>
    </citation>
    <scope>NUCLEOTIDE SEQUENCE [LARGE SCALE GENOMIC DNA]</scope>
</reference>
<organism evidence="1 2">
    <name type="scientific">Clunio marinus</name>
    <dbReference type="NCBI Taxonomy" id="568069"/>
    <lineage>
        <taxon>Eukaryota</taxon>
        <taxon>Metazoa</taxon>
        <taxon>Ecdysozoa</taxon>
        <taxon>Arthropoda</taxon>
        <taxon>Hexapoda</taxon>
        <taxon>Insecta</taxon>
        <taxon>Pterygota</taxon>
        <taxon>Neoptera</taxon>
        <taxon>Endopterygota</taxon>
        <taxon>Diptera</taxon>
        <taxon>Nematocera</taxon>
        <taxon>Chironomoidea</taxon>
        <taxon>Chironomidae</taxon>
        <taxon>Clunio</taxon>
    </lineage>
</organism>
<gene>
    <name evidence="1" type="ORF">CLUMA_CG016781</name>
</gene>
<sequence length="62" mass="7498">MQMLIFPKLLFLPMKFVVQNCFRFKTDKKFKYTFSKKLLKLYVKNDSVNGDYVMTLPHSRDD</sequence>
<dbReference type="AlphaFoldDB" id="A0A1J1IU40"/>
<proteinExistence type="predicted"/>
<name>A0A1J1IU40_9DIPT</name>
<evidence type="ECO:0000313" key="2">
    <source>
        <dbReference type="Proteomes" id="UP000183832"/>
    </source>
</evidence>
<keyword evidence="2" id="KW-1185">Reference proteome</keyword>
<dbReference type="EMBL" id="CVRI01000059">
    <property type="protein sequence ID" value="CRL03779.1"/>
    <property type="molecule type" value="Genomic_DNA"/>
</dbReference>
<protein>
    <submittedName>
        <fullName evidence="1">CLUMA_CG016781, isoform A</fullName>
    </submittedName>
</protein>
<evidence type="ECO:0000313" key="1">
    <source>
        <dbReference type="EMBL" id="CRL03779.1"/>
    </source>
</evidence>